<dbReference type="InterPro" id="IPR005502">
    <property type="entry name" value="Ribosyl_crysJ1"/>
</dbReference>
<dbReference type="Proteomes" id="UP000622317">
    <property type="component" value="Unassembled WGS sequence"/>
</dbReference>
<dbReference type="Pfam" id="PF03747">
    <property type="entry name" value="ADP_ribosyl_GH"/>
    <property type="match status" value="1"/>
</dbReference>
<reference evidence="4" key="1">
    <citation type="submission" date="2020-09" db="EMBL/GenBank/DDBJ databases">
        <title>Pelagicoccus enzymogenes sp. nov. with an EPS production, isolated from marine sediment.</title>
        <authorList>
            <person name="Feng X."/>
        </authorList>
    </citation>
    <scope>NUCLEOTIDE SEQUENCE</scope>
    <source>
        <strain evidence="4">NFK12</strain>
    </source>
</reference>
<proteinExistence type="inferred from homology"/>
<dbReference type="SUPFAM" id="SSF101478">
    <property type="entry name" value="ADP-ribosylglycohydrolase"/>
    <property type="match status" value="1"/>
</dbReference>
<evidence type="ECO:0000256" key="1">
    <source>
        <dbReference type="ARBA" id="ARBA00010702"/>
    </source>
</evidence>
<comment type="caution">
    <text evidence="4">The sequence shown here is derived from an EMBL/GenBank/DDBJ whole genome shotgun (WGS) entry which is preliminary data.</text>
</comment>
<dbReference type="InterPro" id="IPR036705">
    <property type="entry name" value="Ribosyl_crysJ1_sf"/>
</dbReference>
<dbReference type="EMBL" id="JACYFG010000006">
    <property type="protein sequence ID" value="MBD5778838.1"/>
    <property type="molecule type" value="Genomic_DNA"/>
</dbReference>
<evidence type="ECO:0000313" key="4">
    <source>
        <dbReference type="EMBL" id="MBD5778838.1"/>
    </source>
</evidence>
<feature type="binding site" evidence="3">
    <location>
        <position position="77"/>
    </location>
    <ligand>
        <name>Mg(2+)</name>
        <dbReference type="ChEBI" id="CHEBI:18420"/>
        <label>1</label>
    </ligand>
</feature>
<keyword evidence="2" id="KW-0378">Hydrolase</keyword>
<gene>
    <name evidence="4" type="ORF">IEN85_04995</name>
</gene>
<dbReference type="RefSeq" id="WP_191615966.1">
    <property type="nucleotide sequence ID" value="NZ_JACYFG010000006.1"/>
</dbReference>
<keyword evidence="3" id="KW-0460">Magnesium</keyword>
<keyword evidence="5" id="KW-1185">Reference proteome</keyword>
<keyword evidence="3" id="KW-0479">Metal-binding</keyword>
<dbReference type="InterPro" id="IPR050792">
    <property type="entry name" value="ADP-ribosylglycohydrolase"/>
</dbReference>
<evidence type="ECO:0000256" key="3">
    <source>
        <dbReference type="PIRSR" id="PIRSR605502-1"/>
    </source>
</evidence>
<dbReference type="AlphaFoldDB" id="A0A927F5M4"/>
<evidence type="ECO:0000313" key="5">
    <source>
        <dbReference type="Proteomes" id="UP000622317"/>
    </source>
</evidence>
<comment type="cofactor">
    <cofactor evidence="3">
        <name>Mg(2+)</name>
        <dbReference type="ChEBI" id="CHEBI:18420"/>
    </cofactor>
    <text evidence="3">Binds 2 magnesium ions per subunit.</text>
</comment>
<feature type="binding site" evidence="3">
    <location>
        <position position="274"/>
    </location>
    <ligand>
        <name>Mg(2+)</name>
        <dbReference type="ChEBI" id="CHEBI:18420"/>
        <label>1</label>
    </ligand>
</feature>
<dbReference type="GO" id="GO:0016787">
    <property type="term" value="F:hydrolase activity"/>
    <property type="evidence" value="ECO:0007669"/>
    <property type="project" value="UniProtKB-KW"/>
</dbReference>
<dbReference type="PANTHER" id="PTHR16222:SF24">
    <property type="entry name" value="ADP-RIBOSYLHYDROLASE ARH3"/>
    <property type="match status" value="1"/>
</dbReference>
<accession>A0A927F5M4</accession>
<evidence type="ECO:0000256" key="2">
    <source>
        <dbReference type="ARBA" id="ARBA00022801"/>
    </source>
</evidence>
<protein>
    <submittedName>
        <fullName evidence="4">ADP-ribosylglycohydrolase family protein</fullName>
    </submittedName>
</protein>
<dbReference type="Gene3D" id="1.10.4080.10">
    <property type="entry name" value="ADP-ribosylation/Crystallin J1"/>
    <property type="match status" value="1"/>
</dbReference>
<name>A0A927F5M4_9BACT</name>
<sequence length="324" mass="35624">MSLDLPPEPAAIERIVELPRSFARDVVLAAFAADAYSLGPHWIYDTDEIDELYPNGVTTLDLPRSEYHPGKGKGDLTHYGDQMLVLLESLAENGEADVSDWMHDWLAFWQDDPESYLDGATRNVLEAWRTEGRFLPSRSHDLAGASRMAPLLSLMAEDPVEEVVAAVREHTASTHGDPLVVDAAEFFARASYHLRDGSPLPEALSRAADETSEAMRELYEMGNADPALPSREMAFRFGQNCDVSNALPLTVWLALKFEDDPVRMLEENVLVGGDSSARGMLLAILVAARGDFAELPVSWTAEQVEKDRVLDALQVLVGNDSGSI</sequence>
<dbReference type="PANTHER" id="PTHR16222">
    <property type="entry name" value="ADP-RIBOSYLGLYCOHYDROLASE"/>
    <property type="match status" value="1"/>
</dbReference>
<organism evidence="4 5">
    <name type="scientific">Pelagicoccus enzymogenes</name>
    <dbReference type="NCBI Taxonomy" id="2773457"/>
    <lineage>
        <taxon>Bacteria</taxon>
        <taxon>Pseudomonadati</taxon>
        <taxon>Verrucomicrobiota</taxon>
        <taxon>Opitutia</taxon>
        <taxon>Puniceicoccales</taxon>
        <taxon>Pelagicoccaceae</taxon>
        <taxon>Pelagicoccus</taxon>
    </lineage>
</organism>
<comment type="similarity">
    <text evidence="1">Belongs to the ADP-ribosylglycohydrolase family.</text>
</comment>